<comment type="caution">
    <text evidence="1">The sequence shown here is derived from an EMBL/GenBank/DDBJ whole genome shotgun (WGS) entry which is preliminary data.</text>
</comment>
<dbReference type="InterPro" id="IPR009494">
    <property type="entry name" value="DUF1108"/>
</dbReference>
<reference evidence="3 4" key="1">
    <citation type="journal article" date="2018" name="Vet. Microbiol.">
        <title>Characterisation of Staphylococcus felis isolated from cats using whole genome sequencing.</title>
        <authorList>
            <person name="Worthing K."/>
            <person name="Pang S."/>
            <person name="Trott D.J."/>
            <person name="Abraham S."/>
            <person name="Coombs G.W."/>
            <person name="Jordan D."/>
            <person name="McIntyre L."/>
            <person name="Davies M.R."/>
            <person name="Norris J."/>
        </authorList>
    </citation>
    <scope>NUCLEOTIDE SEQUENCE [LARGE SCALE GENOMIC DNA]</scope>
    <source>
        <strain evidence="2 3">F25</strain>
        <strain evidence="1 4">F9</strain>
    </source>
</reference>
<sequence>MITPKYNCRKIIVQGFDFKLESEKVDRGVDITITSYYDHYNQDVISHLHVETLDDLKFRENDIVSDINDWIENNKTDVDEIQAYLSNIRY</sequence>
<dbReference type="Proteomes" id="UP000256337">
    <property type="component" value="Unassembled WGS sequence"/>
</dbReference>
<evidence type="ECO:0000313" key="2">
    <source>
        <dbReference type="EMBL" id="REI20496.1"/>
    </source>
</evidence>
<evidence type="ECO:0000313" key="1">
    <source>
        <dbReference type="EMBL" id="REH90211.1"/>
    </source>
</evidence>
<gene>
    <name evidence="2" type="ORF">DOS76_08755</name>
    <name evidence="1" type="ORF">DOS83_12645</name>
</gene>
<dbReference type="Pfam" id="PF06531">
    <property type="entry name" value="DUF1108"/>
    <property type="match status" value="1"/>
</dbReference>
<dbReference type="RefSeq" id="WP_115856891.1">
    <property type="nucleotide sequence ID" value="NZ_CAJUZR010000041.1"/>
</dbReference>
<organism evidence="1 4">
    <name type="scientific">Staphylococcus felis</name>
    <dbReference type="NCBI Taxonomy" id="46127"/>
    <lineage>
        <taxon>Bacteria</taxon>
        <taxon>Bacillati</taxon>
        <taxon>Bacillota</taxon>
        <taxon>Bacilli</taxon>
        <taxon>Bacillales</taxon>
        <taxon>Staphylococcaceae</taxon>
        <taxon>Staphylococcus</taxon>
    </lineage>
</organism>
<accession>A0A3E0IER4</accession>
<protein>
    <recommendedName>
        <fullName evidence="5">DUF1108 family protein</fullName>
    </recommendedName>
</protein>
<dbReference type="AlphaFoldDB" id="A0A3E0IER4"/>
<proteinExistence type="predicted"/>
<dbReference type="EMBL" id="QKXQ01000627">
    <property type="protein sequence ID" value="REH90211.1"/>
    <property type="molecule type" value="Genomic_DNA"/>
</dbReference>
<evidence type="ECO:0008006" key="5">
    <source>
        <dbReference type="Google" id="ProtNLM"/>
    </source>
</evidence>
<evidence type="ECO:0000313" key="4">
    <source>
        <dbReference type="Proteomes" id="UP000256562"/>
    </source>
</evidence>
<name>A0A3E0IER4_9STAP</name>
<dbReference type="Proteomes" id="UP000256562">
    <property type="component" value="Unassembled WGS sequence"/>
</dbReference>
<evidence type="ECO:0000313" key="3">
    <source>
        <dbReference type="Proteomes" id="UP000256337"/>
    </source>
</evidence>
<dbReference type="EMBL" id="QKYD01000125">
    <property type="protein sequence ID" value="REI20496.1"/>
    <property type="molecule type" value="Genomic_DNA"/>
</dbReference>